<dbReference type="PANTHER" id="PTHR43044:SF2">
    <property type="entry name" value="POLYSULPHIDE REDUCTASE NRFD"/>
    <property type="match status" value="1"/>
</dbReference>
<evidence type="ECO:0000256" key="6">
    <source>
        <dbReference type="ARBA" id="ARBA00023136"/>
    </source>
</evidence>
<dbReference type="Pfam" id="PF03916">
    <property type="entry name" value="NrfD"/>
    <property type="match status" value="1"/>
</dbReference>
<evidence type="ECO:0000256" key="2">
    <source>
        <dbReference type="ARBA" id="ARBA00008929"/>
    </source>
</evidence>
<feature type="transmembrane region" description="Helical" evidence="7">
    <location>
        <begin position="264"/>
        <end position="284"/>
    </location>
</feature>
<evidence type="ECO:0000313" key="10">
    <source>
        <dbReference type="Proteomes" id="UP000246085"/>
    </source>
</evidence>
<feature type="transmembrane region" description="Helical" evidence="7">
    <location>
        <begin position="162"/>
        <end position="183"/>
    </location>
</feature>
<dbReference type="AlphaFoldDB" id="A0A2U3Q6W4"/>
<comment type="subcellular location">
    <subcellularLocation>
        <location evidence="1">Cell membrane</location>
        <topology evidence="1">Multi-pass membrane protein</topology>
    </subcellularLocation>
</comment>
<feature type="transmembrane region" description="Helical" evidence="7">
    <location>
        <begin position="371"/>
        <end position="392"/>
    </location>
</feature>
<dbReference type="InterPro" id="IPR005614">
    <property type="entry name" value="NrfD-like"/>
</dbReference>
<gene>
    <name evidence="8" type="primary">nrfD</name>
    <name evidence="9" type="ORF">BRAD3257_6243</name>
    <name evidence="8" type="ORF">JWS04_30715</name>
</gene>
<keyword evidence="4 7" id="KW-0812">Transmembrane</keyword>
<reference evidence="9 10" key="1">
    <citation type="submission" date="2018-03" db="EMBL/GenBank/DDBJ databases">
        <authorList>
            <person name="Gully D."/>
        </authorList>
    </citation>
    <scope>NUCLEOTIDE SEQUENCE [LARGE SCALE GENOMIC DNA]</scope>
    <source>
        <strain evidence="9">ORS3257</strain>
    </source>
</reference>
<organism evidence="9 10">
    <name type="scientific">Bradyrhizobium vignae</name>
    <dbReference type="NCBI Taxonomy" id="1549949"/>
    <lineage>
        <taxon>Bacteria</taxon>
        <taxon>Pseudomonadati</taxon>
        <taxon>Pseudomonadota</taxon>
        <taxon>Alphaproteobacteria</taxon>
        <taxon>Hyphomicrobiales</taxon>
        <taxon>Nitrobacteraceae</taxon>
        <taxon>Bradyrhizobium</taxon>
    </lineage>
</organism>
<feature type="transmembrane region" description="Helical" evidence="7">
    <location>
        <begin position="305"/>
        <end position="326"/>
    </location>
</feature>
<name>A0A2U3Q6W4_9BRAD</name>
<dbReference type="KEGG" id="bvz:BRAD3257_6243"/>
<feature type="transmembrane region" description="Helical" evidence="7">
    <location>
        <begin position="77"/>
        <end position="105"/>
    </location>
</feature>
<evidence type="ECO:0000256" key="3">
    <source>
        <dbReference type="ARBA" id="ARBA00022475"/>
    </source>
</evidence>
<feature type="transmembrane region" description="Helical" evidence="7">
    <location>
        <begin position="41"/>
        <end position="65"/>
    </location>
</feature>
<comment type="similarity">
    <text evidence="2">Belongs to the NrfD family.</text>
</comment>
<keyword evidence="11" id="KW-1185">Reference proteome</keyword>
<feature type="transmembrane region" description="Helical" evidence="7">
    <location>
        <begin position="117"/>
        <end position="142"/>
    </location>
</feature>
<evidence type="ECO:0000313" key="8">
    <source>
        <dbReference type="EMBL" id="MBP0115361.1"/>
    </source>
</evidence>
<dbReference type="RefSeq" id="WP_122404591.1">
    <property type="nucleotide sequence ID" value="NZ_JAGIKT010000081.1"/>
</dbReference>
<feature type="transmembrane region" description="Helical" evidence="7">
    <location>
        <begin position="412"/>
        <end position="437"/>
    </location>
</feature>
<feature type="transmembrane region" description="Helical" evidence="7">
    <location>
        <begin position="346"/>
        <end position="364"/>
    </location>
</feature>
<dbReference type="PANTHER" id="PTHR43044">
    <property type="match status" value="1"/>
</dbReference>
<dbReference type="Proteomes" id="UP000669317">
    <property type="component" value="Unassembled WGS sequence"/>
</dbReference>
<keyword evidence="3" id="KW-1003">Cell membrane</keyword>
<dbReference type="Proteomes" id="UP000246085">
    <property type="component" value="Chromosome BRAD3257"/>
</dbReference>
<evidence type="ECO:0000313" key="11">
    <source>
        <dbReference type="Proteomes" id="UP000669317"/>
    </source>
</evidence>
<keyword evidence="5 7" id="KW-1133">Transmembrane helix</keyword>
<evidence type="ECO:0000313" key="9">
    <source>
        <dbReference type="EMBL" id="SPP97144.1"/>
    </source>
</evidence>
<feature type="transmembrane region" description="Helical" evidence="7">
    <location>
        <begin position="224"/>
        <end position="244"/>
    </location>
</feature>
<proteinExistence type="inferred from homology"/>
<reference evidence="8 11" key="2">
    <citation type="submission" date="2021-03" db="EMBL/GenBank/DDBJ databases">
        <title>Genome Sequence of Bradyrhizobium vignae strain ISRA400.</title>
        <authorList>
            <person name="Tisa L.S."/>
            <person name="Svistoonoff S."/>
            <person name="Hocher V."/>
            <person name="Fall S."/>
            <person name="Zaiya A."/>
            <person name="Naing D."/>
            <person name="Niang N."/>
            <person name="Diouf A."/>
            <person name="Dasylva M.C."/>
            <person name="Toure O."/>
            <person name="Gueye M."/>
            <person name="Gully D."/>
            <person name="Tisseyre P."/>
            <person name="Simpson S."/>
            <person name="Morris K."/>
            <person name="Thomas W.K."/>
        </authorList>
    </citation>
    <scope>NUCLEOTIDE SEQUENCE [LARGE SCALE GENOMIC DNA]</scope>
    <source>
        <strain evidence="8 11">ISRA400</strain>
    </source>
</reference>
<keyword evidence="6 7" id="KW-0472">Membrane</keyword>
<evidence type="ECO:0000256" key="5">
    <source>
        <dbReference type="ARBA" id="ARBA00022989"/>
    </source>
</evidence>
<evidence type="ECO:0000256" key="4">
    <source>
        <dbReference type="ARBA" id="ARBA00022692"/>
    </source>
</evidence>
<evidence type="ECO:0000256" key="1">
    <source>
        <dbReference type="ARBA" id="ARBA00004651"/>
    </source>
</evidence>
<protein>
    <submittedName>
        <fullName evidence="8">Polysulfide reductase NrfD</fullName>
    </submittedName>
    <submittedName>
        <fullName evidence="9">Polysulphide reductase NrfD</fullName>
    </submittedName>
</protein>
<sequence>MTAVLEPDEAATAPWISAYRASDVEITQAVTTPLFRNPGKVWWLALLLSAPFMAWFVAALGWVFYRGIGVWGVNSTIVWGVAIADYVWWIGIGNAGTLISAMLLLTRQRWRASINRFAEAMTLFAVAIAGLMPIVHLGRPIYAYWLAPYPNTMSLWPQWRSALVWDFWAIISYLLFSLLFWYVSLIPDLATMRDRTKSRTGQLLYGAFALGWCGSVRQWRAMKILHTTMAALGVPLVCSVHSIVGLDFAASLMPGWQESIFPPYFVVGAMYSGFAMVVVLALAIRWGFDLQAIITREHLDVIARVLLMSSIVMGYSYASEWFMGWYGGARSDRSLVAFEFAGTYAPLFWALLGCNVVLPQALWLPRVRGSLVALFAISVAINVGMWLERILIVWNTLSHGYMPSLWRAFHFTIWDLAFVIAPLGFFAFLFLMFVRLIPAVSMFDMRELAHREDMA</sequence>
<evidence type="ECO:0000256" key="7">
    <source>
        <dbReference type="SAM" id="Phobius"/>
    </source>
</evidence>
<dbReference type="EMBL" id="JAGIKT010000081">
    <property type="protein sequence ID" value="MBP0115361.1"/>
    <property type="molecule type" value="Genomic_DNA"/>
</dbReference>
<dbReference type="GO" id="GO:0005886">
    <property type="term" value="C:plasma membrane"/>
    <property type="evidence" value="ECO:0007669"/>
    <property type="project" value="UniProtKB-SubCell"/>
</dbReference>
<dbReference type="EMBL" id="LS398110">
    <property type="protein sequence ID" value="SPP97144.1"/>
    <property type="molecule type" value="Genomic_DNA"/>
</dbReference>
<accession>A0A2U3Q6W4</accession>